<feature type="domain" description="YhfM-like" evidence="2">
    <location>
        <begin position="54"/>
        <end position="137"/>
    </location>
</feature>
<keyword evidence="1" id="KW-0472">Membrane</keyword>
<dbReference type="RefSeq" id="WP_148976962.1">
    <property type="nucleotide sequence ID" value="NZ_VTER01000017.1"/>
</dbReference>
<protein>
    <recommendedName>
        <fullName evidence="2">YhfM-like domain-containing protein</fullName>
    </recommendedName>
</protein>
<evidence type="ECO:0000313" key="3">
    <source>
        <dbReference type="EMBL" id="TYS41906.1"/>
    </source>
</evidence>
<keyword evidence="1" id="KW-1133">Transmembrane helix</keyword>
<evidence type="ECO:0000259" key="2">
    <source>
        <dbReference type="Pfam" id="PF26353"/>
    </source>
</evidence>
<evidence type="ECO:0000313" key="4">
    <source>
        <dbReference type="Proteomes" id="UP000322139"/>
    </source>
</evidence>
<dbReference type="InterPro" id="IPR058780">
    <property type="entry name" value="YhfM-like_dom"/>
</dbReference>
<name>A0A5D4QVB9_9BACI</name>
<dbReference type="EMBL" id="VTER01000017">
    <property type="protein sequence ID" value="TYS41906.1"/>
    <property type="molecule type" value="Genomic_DNA"/>
</dbReference>
<evidence type="ECO:0000256" key="1">
    <source>
        <dbReference type="SAM" id="Phobius"/>
    </source>
</evidence>
<comment type="caution">
    <text evidence="3">The sequence shown here is derived from an EMBL/GenBank/DDBJ whole genome shotgun (WGS) entry which is preliminary data.</text>
</comment>
<dbReference type="AlphaFoldDB" id="A0A5D4QVB9"/>
<sequence>MGSEELKNLEKQVTPWIEKRLTYGGIILNKKLLIILTAFVLLAGWNLWPEKVKEVEVYKMASFSSMKEETKITFSDQRTVKAFKRAFKRARKQPGAVDMVDPDYKIILGEEIYFLWIDKKHGTIMNLEDTNTIYTLSWWSAVRVGGLLDIQE</sequence>
<reference evidence="3 4" key="1">
    <citation type="submission" date="2019-08" db="EMBL/GenBank/DDBJ databases">
        <title>Bacillus genomes from the desert of Cuatro Cienegas, Coahuila.</title>
        <authorList>
            <person name="Olmedo-Alvarez G."/>
        </authorList>
    </citation>
    <scope>NUCLEOTIDE SEQUENCE [LARGE SCALE GENOMIC DNA]</scope>
    <source>
        <strain evidence="3 4">CH446_14T</strain>
    </source>
</reference>
<dbReference type="Pfam" id="PF26353">
    <property type="entry name" value="YhfM"/>
    <property type="match status" value="1"/>
</dbReference>
<gene>
    <name evidence="3" type="ORF">FZD51_23595</name>
</gene>
<keyword evidence="1" id="KW-0812">Transmembrane</keyword>
<proteinExistence type="predicted"/>
<accession>A0A5D4QVB9</accession>
<organism evidence="3 4">
    <name type="scientific">Bacillus infantis</name>
    <dbReference type="NCBI Taxonomy" id="324767"/>
    <lineage>
        <taxon>Bacteria</taxon>
        <taxon>Bacillati</taxon>
        <taxon>Bacillota</taxon>
        <taxon>Bacilli</taxon>
        <taxon>Bacillales</taxon>
        <taxon>Bacillaceae</taxon>
        <taxon>Bacillus</taxon>
    </lineage>
</organism>
<dbReference type="Proteomes" id="UP000322139">
    <property type="component" value="Unassembled WGS sequence"/>
</dbReference>
<feature type="transmembrane region" description="Helical" evidence="1">
    <location>
        <begin position="21"/>
        <end position="48"/>
    </location>
</feature>